<keyword evidence="3" id="KW-1185">Reference proteome</keyword>
<feature type="chain" id="PRO_5025039445" description="Extracellular membrane protein CFEM domain-containing protein" evidence="1">
    <location>
        <begin position="19"/>
        <end position="63"/>
    </location>
</feature>
<evidence type="ECO:0000313" key="2">
    <source>
        <dbReference type="EMBL" id="KAE8148863.1"/>
    </source>
</evidence>
<proteinExistence type="predicted"/>
<evidence type="ECO:0000256" key="1">
    <source>
        <dbReference type="SAM" id="SignalP"/>
    </source>
</evidence>
<gene>
    <name evidence="2" type="ORF">BDV25DRAFT_141352</name>
</gene>
<organism evidence="2 3">
    <name type="scientific">Aspergillus avenaceus</name>
    <dbReference type="NCBI Taxonomy" id="36643"/>
    <lineage>
        <taxon>Eukaryota</taxon>
        <taxon>Fungi</taxon>
        <taxon>Dikarya</taxon>
        <taxon>Ascomycota</taxon>
        <taxon>Pezizomycotina</taxon>
        <taxon>Eurotiomycetes</taxon>
        <taxon>Eurotiomycetidae</taxon>
        <taxon>Eurotiales</taxon>
        <taxon>Aspergillaceae</taxon>
        <taxon>Aspergillus</taxon>
        <taxon>Aspergillus subgen. Circumdati</taxon>
    </lineage>
</organism>
<accession>A0A5N6TR85</accession>
<dbReference type="AlphaFoldDB" id="A0A5N6TR85"/>
<dbReference type="OrthoDB" id="4377801at2759"/>
<name>A0A5N6TR85_ASPAV</name>
<reference evidence="2 3" key="1">
    <citation type="submission" date="2019-04" db="EMBL/GenBank/DDBJ databases">
        <title>Friends and foes A comparative genomics study of 23 Aspergillus species from section Flavi.</title>
        <authorList>
            <consortium name="DOE Joint Genome Institute"/>
            <person name="Kjaerbolling I."/>
            <person name="Vesth T."/>
            <person name="Frisvad J.C."/>
            <person name="Nybo J.L."/>
            <person name="Theobald S."/>
            <person name="Kildgaard S."/>
            <person name="Isbrandt T."/>
            <person name="Kuo A."/>
            <person name="Sato A."/>
            <person name="Lyhne E.K."/>
            <person name="Kogle M.E."/>
            <person name="Wiebenga A."/>
            <person name="Kun R.S."/>
            <person name="Lubbers R.J."/>
            <person name="Makela M.R."/>
            <person name="Barry K."/>
            <person name="Chovatia M."/>
            <person name="Clum A."/>
            <person name="Daum C."/>
            <person name="Haridas S."/>
            <person name="He G."/>
            <person name="LaButti K."/>
            <person name="Lipzen A."/>
            <person name="Mondo S."/>
            <person name="Riley R."/>
            <person name="Salamov A."/>
            <person name="Simmons B.A."/>
            <person name="Magnuson J.K."/>
            <person name="Henrissat B."/>
            <person name="Mortensen U.H."/>
            <person name="Larsen T.O."/>
            <person name="Devries R.P."/>
            <person name="Grigoriev I.V."/>
            <person name="Machida M."/>
            <person name="Baker S.E."/>
            <person name="Andersen M.R."/>
        </authorList>
    </citation>
    <scope>NUCLEOTIDE SEQUENCE [LARGE SCALE GENOMIC DNA]</scope>
    <source>
        <strain evidence="2 3">IBT 18842</strain>
    </source>
</reference>
<dbReference type="EMBL" id="ML742143">
    <property type="protein sequence ID" value="KAE8148863.1"/>
    <property type="molecule type" value="Genomic_DNA"/>
</dbReference>
<keyword evidence="1" id="KW-0732">Signal</keyword>
<evidence type="ECO:0008006" key="4">
    <source>
        <dbReference type="Google" id="ProtNLM"/>
    </source>
</evidence>
<feature type="signal peptide" evidence="1">
    <location>
        <begin position="1"/>
        <end position="18"/>
    </location>
</feature>
<sequence>MNLTYLLSVVGLATFAMAQYDDPCGSAKQCIKDCPHSDFFPMIDECDKDKHGNPSCYVNFYCA</sequence>
<evidence type="ECO:0000313" key="3">
    <source>
        <dbReference type="Proteomes" id="UP000325780"/>
    </source>
</evidence>
<dbReference type="Proteomes" id="UP000325780">
    <property type="component" value="Unassembled WGS sequence"/>
</dbReference>
<protein>
    <recommendedName>
        <fullName evidence="4">Extracellular membrane protein CFEM domain-containing protein</fullName>
    </recommendedName>
</protein>